<keyword evidence="3" id="KW-0949">S-adenosyl-L-methionine</keyword>
<comment type="caution">
    <text evidence="7">The sequence shown here is derived from an EMBL/GenBank/DDBJ whole genome shotgun (WGS) entry which is preliminary data.</text>
</comment>
<name>A0ABV9LY93_9ALTE</name>
<organism evidence="7 8">
    <name type="scientific">Glaciecola siphonariae</name>
    <dbReference type="NCBI Taxonomy" id="521012"/>
    <lineage>
        <taxon>Bacteria</taxon>
        <taxon>Pseudomonadati</taxon>
        <taxon>Pseudomonadota</taxon>
        <taxon>Gammaproteobacteria</taxon>
        <taxon>Alteromonadales</taxon>
        <taxon>Alteromonadaceae</taxon>
        <taxon>Glaciecola</taxon>
    </lineage>
</organism>
<dbReference type="GO" id="GO:0016432">
    <property type="term" value="F:tRNA-uridine aminocarboxypropyltransferase activity"/>
    <property type="evidence" value="ECO:0007669"/>
    <property type="project" value="UniProtKB-EC"/>
</dbReference>
<evidence type="ECO:0000256" key="2">
    <source>
        <dbReference type="ARBA" id="ARBA00022679"/>
    </source>
</evidence>
<dbReference type="InterPro" id="IPR039262">
    <property type="entry name" value="DTWD2/TAPT"/>
</dbReference>
<dbReference type="EC" id="2.5.1.25" evidence="1"/>
<evidence type="ECO:0000313" key="8">
    <source>
        <dbReference type="Proteomes" id="UP001595897"/>
    </source>
</evidence>
<keyword evidence="8" id="KW-1185">Reference proteome</keyword>
<evidence type="ECO:0000259" key="6">
    <source>
        <dbReference type="SMART" id="SM01144"/>
    </source>
</evidence>
<dbReference type="PANTHER" id="PTHR21392:SF0">
    <property type="entry name" value="TRNA-URIDINE AMINOCARBOXYPROPYLTRANSFERASE 2"/>
    <property type="match status" value="1"/>
</dbReference>
<evidence type="ECO:0000256" key="5">
    <source>
        <dbReference type="ARBA" id="ARBA00034489"/>
    </source>
</evidence>
<proteinExistence type="inferred from homology"/>
<protein>
    <recommendedName>
        <fullName evidence="1">tRNA-uridine aminocarboxypropyltransferase</fullName>
        <ecNumber evidence="1">2.5.1.25</ecNumber>
    </recommendedName>
</protein>
<dbReference type="Pfam" id="PF03942">
    <property type="entry name" value="DTW"/>
    <property type="match status" value="1"/>
</dbReference>
<evidence type="ECO:0000256" key="3">
    <source>
        <dbReference type="ARBA" id="ARBA00022691"/>
    </source>
</evidence>
<accession>A0ABV9LY93</accession>
<dbReference type="RefSeq" id="WP_382407779.1">
    <property type="nucleotide sequence ID" value="NZ_JBHSGU010000002.1"/>
</dbReference>
<evidence type="ECO:0000313" key="7">
    <source>
        <dbReference type="EMBL" id="MFC4700398.1"/>
    </source>
</evidence>
<dbReference type="InterPro" id="IPR005636">
    <property type="entry name" value="DTW"/>
</dbReference>
<dbReference type="SMART" id="SM01144">
    <property type="entry name" value="DTW"/>
    <property type="match status" value="1"/>
</dbReference>
<dbReference type="Proteomes" id="UP001595897">
    <property type="component" value="Unassembled WGS sequence"/>
</dbReference>
<comment type="similarity">
    <text evidence="5">Belongs to the TDD superfamily. DTWD2 family.</text>
</comment>
<evidence type="ECO:0000256" key="4">
    <source>
        <dbReference type="ARBA" id="ARBA00022694"/>
    </source>
</evidence>
<evidence type="ECO:0000256" key="1">
    <source>
        <dbReference type="ARBA" id="ARBA00012386"/>
    </source>
</evidence>
<dbReference type="PANTHER" id="PTHR21392">
    <property type="entry name" value="TRNA-URIDINE AMINOCARBOXYPROPYLTRANSFERASE 2"/>
    <property type="match status" value="1"/>
</dbReference>
<keyword evidence="4" id="KW-0819">tRNA processing</keyword>
<dbReference type="EMBL" id="JBHSGU010000002">
    <property type="protein sequence ID" value="MFC4700398.1"/>
    <property type="molecule type" value="Genomic_DNA"/>
</dbReference>
<reference evidence="8" key="1">
    <citation type="journal article" date="2019" name="Int. J. Syst. Evol. Microbiol.">
        <title>The Global Catalogue of Microorganisms (GCM) 10K type strain sequencing project: providing services to taxonomists for standard genome sequencing and annotation.</title>
        <authorList>
            <consortium name="The Broad Institute Genomics Platform"/>
            <consortium name="The Broad Institute Genome Sequencing Center for Infectious Disease"/>
            <person name="Wu L."/>
            <person name="Ma J."/>
        </authorList>
    </citation>
    <scope>NUCLEOTIDE SEQUENCE [LARGE SCALE GENOMIC DNA]</scope>
    <source>
        <strain evidence="8">KACC 12507</strain>
    </source>
</reference>
<feature type="domain" description="DTW" evidence="6">
    <location>
        <begin position="3"/>
        <end position="193"/>
    </location>
</feature>
<gene>
    <name evidence="7" type="ORF">ACFO4O_09535</name>
</gene>
<keyword evidence="2 7" id="KW-0808">Transferase</keyword>
<sequence>MPKRSACSVCHYPSSHCICKHVTQISSTVAISILQDPTETKHAKNSARLIPLVMPQAEIFVGLFPNDFVPAREKLKQFTNTLLLYPNESSLTMDEYHHRCGEFGKPDHIILLDGTWRKAKKMWLNNPWLHELTTATLPADRASEYRIRKAPFAHSYSSIEALATTLNILNIAPSAPLLKVFSAMQAKWPVLGTKAL</sequence>